<sequence length="111" mass="11066">MRGSVTAEFALSVPAVILLLGVLLSAGSAALCQVRVEEAARAAARTIARGEGPPVIAREVERVAGPSAKHLIESSAGVVTVTVSAEVPGPLATVVGLTAAARASLTIEANQ</sequence>
<keyword evidence="3" id="KW-1185">Reference proteome</keyword>
<gene>
    <name evidence="2" type="ORF">JJE72_09255</name>
</gene>
<evidence type="ECO:0000313" key="3">
    <source>
        <dbReference type="Proteomes" id="UP000639051"/>
    </source>
</evidence>
<dbReference type="NCBIfam" id="NF041390">
    <property type="entry name" value="TadE_Rv3655c"/>
    <property type="match status" value="1"/>
</dbReference>
<dbReference type="InterPro" id="IPR012495">
    <property type="entry name" value="TadE-like_dom"/>
</dbReference>
<dbReference type="Proteomes" id="UP000639051">
    <property type="component" value="Unassembled WGS sequence"/>
</dbReference>
<evidence type="ECO:0000259" key="1">
    <source>
        <dbReference type="Pfam" id="PF07811"/>
    </source>
</evidence>
<reference evidence="2 3" key="1">
    <citation type="submission" date="2021-01" db="EMBL/GenBank/DDBJ databases">
        <title>Genome public.</title>
        <authorList>
            <person name="Liu C."/>
            <person name="Sun Q."/>
        </authorList>
    </citation>
    <scope>NUCLEOTIDE SEQUENCE [LARGE SCALE GENOMIC DNA]</scope>
    <source>
        <strain evidence="2 3">JC656</strain>
    </source>
</reference>
<dbReference type="InterPro" id="IPR049790">
    <property type="entry name" value="Rv3655c/TadE"/>
</dbReference>
<name>A0ABS1K2T8_9MICC</name>
<dbReference type="Pfam" id="PF07811">
    <property type="entry name" value="TadE"/>
    <property type="match status" value="1"/>
</dbReference>
<accession>A0ABS1K2T8</accession>
<dbReference type="EMBL" id="JAERRC010000022">
    <property type="protein sequence ID" value="MBL0705692.1"/>
    <property type="molecule type" value="Genomic_DNA"/>
</dbReference>
<proteinExistence type="predicted"/>
<feature type="domain" description="TadE-like" evidence="1">
    <location>
        <begin position="3"/>
        <end position="45"/>
    </location>
</feature>
<organism evidence="2 3">
    <name type="scientific">Sinomonas cellulolyticus</name>
    <dbReference type="NCBI Taxonomy" id="2801916"/>
    <lineage>
        <taxon>Bacteria</taxon>
        <taxon>Bacillati</taxon>
        <taxon>Actinomycetota</taxon>
        <taxon>Actinomycetes</taxon>
        <taxon>Micrococcales</taxon>
        <taxon>Micrococcaceae</taxon>
        <taxon>Sinomonas</taxon>
    </lineage>
</organism>
<comment type="caution">
    <text evidence="2">The sequence shown here is derived from an EMBL/GenBank/DDBJ whole genome shotgun (WGS) entry which is preliminary data.</text>
</comment>
<protein>
    <submittedName>
        <fullName evidence="2">Pilus assembly protein</fullName>
    </submittedName>
</protein>
<evidence type="ECO:0000313" key="2">
    <source>
        <dbReference type="EMBL" id="MBL0705692.1"/>
    </source>
</evidence>